<reference evidence="1 2" key="1">
    <citation type="submission" date="2016-12" db="EMBL/GenBank/DDBJ databases">
        <title>Characterization of two jumbo phages RP12 and RP31 infecting the phytopathogen Ralstonia solanacearum.</title>
        <authorList>
            <person name="Kawasaki T."/>
            <person name="Yoshikawa G."/>
            <person name="Ogata H."/>
            <person name="Yamada T."/>
        </authorList>
    </citation>
    <scope>NUCLEOTIDE SEQUENCE [LARGE SCALE GENOMIC DNA]</scope>
    <source>
        <strain evidence="1 2">RP12</strain>
    </source>
</reference>
<dbReference type="GeneID" id="40074612"/>
<protein>
    <submittedName>
        <fullName evidence="1">Uncharacterized protein</fullName>
    </submittedName>
</protein>
<dbReference type="EMBL" id="AP017924">
    <property type="protein sequence ID" value="BAW19191.1"/>
    <property type="molecule type" value="Genomic_DNA"/>
</dbReference>
<evidence type="ECO:0000313" key="1">
    <source>
        <dbReference type="EMBL" id="BAW19191.1"/>
    </source>
</evidence>
<dbReference type="Proteomes" id="UP000222831">
    <property type="component" value="Segment"/>
</dbReference>
<dbReference type="KEGG" id="vg:40074612"/>
<organism evidence="1 2">
    <name type="scientific">Ralstonia phage RP12</name>
    <dbReference type="NCBI Taxonomy" id="1923889"/>
    <lineage>
        <taxon>Viruses</taxon>
        <taxon>Duplodnaviria</taxon>
        <taxon>Heunggongvirae</taxon>
        <taxon>Uroviricota</taxon>
        <taxon>Caudoviricetes</taxon>
        <taxon>Chimalliviridae</taxon>
        <taxon>Ripduovirus</taxon>
        <taxon>Ripduovirus RP12</taxon>
    </lineage>
</organism>
<keyword evidence="2" id="KW-1185">Reference proteome</keyword>
<sequence>MRIPSVMARAGVAELFRQNKVFTTTPLKTIVDETTYKLKIEISHDGRMEFTIWKSSETNGRKVGHPENISLTREATGAIIDLLASAILFEPSEENNQYIAKLELGELKEGSNTLTATVLVGNRNNKIYLSVAMVDSCFPEMCFEMNNLEN</sequence>
<name>A0A1L7N130_9CAUD</name>
<dbReference type="RefSeq" id="YP_009598910.1">
    <property type="nucleotide sequence ID" value="NC_041911.1"/>
</dbReference>
<proteinExistence type="predicted"/>
<accession>A0A1L7N130</accession>
<evidence type="ECO:0000313" key="2">
    <source>
        <dbReference type="Proteomes" id="UP000222831"/>
    </source>
</evidence>